<organism evidence="1 2">
    <name type="scientific">Pelagibaculum spongiae</name>
    <dbReference type="NCBI Taxonomy" id="2080658"/>
    <lineage>
        <taxon>Bacteria</taxon>
        <taxon>Pseudomonadati</taxon>
        <taxon>Pseudomonadota</taxon>
        <taxon>Gammaproteobacteria</taxon>
        <taxon>Oceanospirillales</taxon>
        <taxon>Pelagibaculum</taxon>
    </lineage>
</organism>
<dbReference type="Proteomes" id="UP000244906">
    <property type="component" value="Unassembled WGS sequence"/>
</dbReference>
<comment type="caution">
    <text evidence="1">The sequence shown here is derived from an EMBL/GenBank/DDBJ whole genome shotgun (WGS) entry which is preliminary data.</text>
</comment>
<reference evidence="1 2" key="1">
    <citation type="submission" date="2018-04" db="EMBL/GenBank/DDBJ databases">
        <title>Thalassorhabdus spongiae gen. nov., sp. nov., isolated from a marine sponge in South-West Iceland.</title>
        <authorList>
            <person name="Knobloch S."/>
            <person name="Daussin A."/>
            <person name="Johannsson R."/>
            <person name="Marteinsson V.T."/>
        </authorList>
    </citation>
    <scope>NUCLEOTIDE SEQUENCE [LARGE SCALE GENOMIC DNA]</scope>
    <source>
        <strain evidence="1 2">Hp12</strain>
    </source>
</reference>
<keyword evidence="2" id="KW-1185">Reference proteome</keyword>
<evidence type="ECO:0000313" key="1">
    <source>
        <dbReference type="EMBL" id="PVZ71520.1"/>
    </source>
</evidence>
<sequence length="66" mass="7677">MLMAALAQPLVDSLCQLAFWHVESNTLKKSRDRIYEQEELSSEIKDDIHEMEGGVRLQQLFVLLMK</sequence>
<protein>
    <submittedName>
        <fullName evidence="1">Uncharacterized protein</fullName>
    </submittedName>
</protein>
<name>A0A2V1H0N2_9GAMM</name>
<dbReference type="EMBL" id="QDDL01000001">
    <property type="protein sequence ID" value="PVZ71520.1"/>
    <property type="molecule type" value="Genomic_DNA"/>
</dbReference>
<proteinExistence type="predicted"/>
<accession>A0A2V1H0N2</accession>
<dbReference type="AlphaFoldDB" id="A0A2V1H0N2"/>
<evidence type="ECO:0000313" key="2">
    <source>
        <dbReference type="Proteomes" id="UP000244906"/>
    </source>
</evidence>
<gene>
    <name evidence="1" type="ORF">DC094_00265</name>
</gene>